<reference evidence="2" key="1">
    <citation type="submission" date="2021-06" db="EMBL/GenBank/DDBJ databases">
        <authorList>
            <person name="Kallberg Y."/>
            <person name="Tangrot J."/>
            <person name="Rosling A."/>
        </authorList>
    </citation>
    <scope>NUCLEOTIDE SEQUENCE</scope>
    <source>
        <strain evidence="2">MA453B</strain>
    </source>
</reference>
<gene>
    <name evidence="2" type="ORF">DERYTH_LOCUS5486</name>
</gene>
<dbReference type="AlphaFoldDB" id="A0A9N9FRW8"/>
<dbReference type="Gene3D" id="1.10.510.10">
    <property type="entry name" value="Transferase(Phosphotransferase) domain 1"/>
    <property type="match status" value="1"/>
</dbReference>
<dbReference type="SUPFAM" id="SSF56112">
    <property type="entry name" value="Protein kinase-like (PK-like)"/>
    <property type="match status" value="1"/>
</dbReference>
<dbReference type="InterPro" id="IPR051681">
    <property type="entry name" value="Ser/Thr_Kinases-Pseudokinases"/>
</dbReference>
<comment type="caution">
    <text evidence="2">The sequence shown here is derived from an EMBL/GenBank/DDBJ whole genome shotgun (WGS) entry which is preliminary data.</text>
</comment>
<dbReference type="InterPro" id="IPR000719">
    <property type="entry name" value="Prot_kinase_dom"/>
</dbReference>
<dbReference type="Pfam" id="PF00069">
    <property type="entry name" value="Pkinase"/>
    <property type="match status" value="1"/>
</dbReference>
<evidence type="ECO:0000313" key="3">
    <source>
        <dbReference type="Proteomes" id="UP000789405"/>
    </source>
</evidence>
<dbReference type="EMBL" id="CAJVPY010002295">
    <property type="protein sequence ID" value="CAG8555640.1"/>
    <property type="molecule type" value="Genomic_DNA"/>
</dbReference>
<organism evidence="2 3">
    <name type="scientific">Dentiscutata erythropus</name>
    <dbReference type="NCBI Taxonomy" id="1348616"/>
    <lineage>
        <taxon>Eukaryota</taxon>
        <taxon>Fungi</taxon>
        <taxon>Fungi incertae sedis</taxon>
        <taxon>Mucoromycota</taxon>
        <taxon>Glomeromycotina</taxon>
        <taxon>Glomeromycetes</taxon>
        <taxon>Diversisporales</taxon>
        <taxon>Gigasporaceae</taxon>
        <taxon>Dentiscutata</taxon>
    </lineage>
</organism>
<dbReference type="PANTHER" id="PTHR44329:SF214">
    <property type="entry name" value="PROTEIN KINASE DOMAIN-CONTAINING PROTEIN"/>
    <property type="match status" value="1"/>
</dbReference>
<dbReference type="GO" id="GO:0004674">
    <property type="term" value="F:protein serine/threonine kinase activity"/>
    <property type="evidence" value="ECO:0007669"/>
    <property type="project" value="TreeGrafter"/>
</dbReference>
<keyword evidence="3" id="KW-1185">Reference proteome</keyword>
<feature type="domain" description="Protein kinase" evidence="1">
    <location>
        <begin position="1"/>
        <end position="126"/>
    </location>
</feature>
<dbReference type="PROSITE" id="PS50011">
    <property type="entry name" value="PROTEIN_KINASE_DOM"/>
    <property type="match status" value="1"/>
</dbReference>
<protein>
    <submittedName>
        <fullName evidence="2">24187_t:CDS:1</fullName>
    </submittedName>
</protein>
<sequence length="126" mass="14592">GIPKITDFGAAKIMCETTNHRNGVMGAVAYLDPKRLEKDSYKFQKSSDIYSLGVIFWQISHGKKPFKDEYDKKLLGQLRDKILKGCREITTENIPVKYVKLYEACWQFNPQLRPSIAEVLDELEEY</sequence>
<dbReference type="GO" id="GO:0005524">
    <property type="term" value="F:ATP binding"/>
    <property type="evidence" value="ECO:0007669"/>
    <property type="project" value="InterPro"/>
</dbReference>
<dbReference type="PANTHER" id="PTHR44329">
    <property type="entry name" value="SERINE/THREONINE-PROTEIN KINASE TNNI3K-RELATED"/>
    <property type="match status" value="1"/>
</dbReference>
<proteinExistence type="predicted"/>
<dbReference type="OrthoDB" id="6718656at2759"/>
<name>A0A9N9FRW8_9GLOM</name>
<evidence type="ECO:0000259" key="1">
    <source>
        <dbReference type="PROSITE" id="PS50011"/>
    </source>
</evidence>
<evidence type="ECO:0000313" key="2">
    <source>
        <dbReference type="EMBL" id="CAG8555640.1"/>
    </source>
</evidence>
<dbReference type="InterPro" id="IPR011009">
    <property type="entry name" value="Kinase-like_dom_sf"/>
</dbReference>
<dbReference type="Proteomes" id="UP000789405">
    <property type="component" value="Unassembled WGS sequence"/>
</dbReference>
<accession>A0A9N9FRW8</accession>
<feature type="non-terminal residue" evidence="2">
    <location>
        <position position="1"/>
    </location>
</feature>